<dbReference type="Proteomes" id="UP000286931">
    <property type="component" value="Unassembled WGS sequence"/>
</dbReference>
<dbReference type="OrthoDB" id="4250947at2"/>
<proteinExistence type="predicted"/>
<reference evidence="1 2" key="1">
    <citation type="submission" date="2018-12" db="EMBL/GenBank/DDBJ databases">
        <title>Draft genome sequence of Embleya hyalina NBRC 13850T.</title>
        <authorList>
            <person name="Komaki H."/>
            <person name="Hosoyama A."/>
            <person name="Kimura A."/>
            <person name="Ichikawa N."/>
            <person name="Tamura T."/>
        </authorList>
    </citation>
    <scope>NUCLEOTIDE SEQUENCE [LARGE SCALE GENOMIC DNA]</scope>
    <source>
        <strain evidence="1 2">NBRC 13850</strain>
    </source>
</reference>
<evidence type="ECO:0000313" key="1">
    <source>
        <dbReference type="EMBL" id="GCD95987.1"/>
    </source>
</evidence>
<keyword evidence="2" id="KW-1185">Reference proteome</keyword>
<evidence type="ECO:0000313" key="2">
    <source>
        <dbReference type="Proteomes" id="UP000286931"/>
    </source>
</evidence>
<comment type="caution">
    <text evidence="1">The sequence shown here is derived from an EMBL/GenBank/DDBJ whole genome shotgun (WGS) entry which is preliminary data.</text>
</comment>
<name>A0A401YN36_9ACTN</name>
<dbReference type="AlphaFoldDB" id="A0A401YN36"/>
<accession>A0A401YN36</accession>
<organism evidence="1 2">
    <name type="scientific">Embleya hyalina</name>
    <dbReference type="NCBI Taxonomy" id="516124"/>
    <lineage>
        <taxon>Bacteria</taxon>
        <taxon>Bacillati</taxon>
        <taxon>Actinomycetota</taxon>
        <taxon>Actinomycetes</taxon>
        <taxon>Kitasatosporales</taxon>
        <taxon>Streptomycetaceae</taxon>
        <taxon>Embleya</taxon>
    </lineage>
</organism>
<sequence>MMRLADRLLNRVAKKATVEAGCSTRTWCSGGVAYMKVCCYNEGCGDTTAIGRC</sequence>
<gene>
    <name evidence="1" type="ORF">EHYA_03671</name>
</gene>
<protein>
    <submittedName>
        <fullName evidence="1">Uncharacterized protein</fullName>
    </submittedName>
</protein>
<dbReference type="EMBL" id="BIFH01000019">
    <property type="protein sequence ID" value="GCD95987.1"/>
    <property type="molecule type" value="Genomic_DNA"/>
</dbReference>
<dbReference type="RefSeq" id="WP_160161444.1">
    <property type="nucleotide sequence ID" value="NZ_BIFH01000019.1"/>
</dbReference>